<evidence type="ECO:0000313" key="2">
    <source>
        <dbReference type="Proteomes" id="UP000646484"/>
    </source>
</evidence>
<evidence type="ECO:0000313" key="1">
    <source>
        <dbReference type="EMBL" id="MBC5622217.1"/>
    </source>
</evidence>
<protein>
    <submittedName>
        <fullName evidence="1">Uncharacterized protein</fullName>
    </submittedName>
</protein>
<reference evidence="1 2" key="1">
    <citation type="submission" date="2020-08" db="EMBL/GenBank/DDBJ databases">
        <title>Genome public.</title>
        <authorList>
            <person name="Liu C."/>
            <person name="Sun Q."/>
        </authorList>
    </citation>
    <scope>NUCLEOTIDE SEQUENCE [LARGE SCALE GENOMIC DNA]</scope>
    <source>
        <strain evidence="1 2">NSJ-56</strain>
    </source>
</reference>
<proteinExistence type="predicted"/>
<comment type="caution">
    <text evidence="1">The sequence shown here is derived from an EMBL/GenBank/DDBJ whole genome shotgun (WGS) entry which is preliminary data.</text>
</comment>
<gene>
    <name evidence="1" type="ORF">H8S64_14030</name>
</gene>
<name>A0ABR7D2R3_9BACT</name>
<dbReference type="Proteomes" id="UP000646484">
    <property type="component" value="Unassembled WGS sequence"/>
</dbReference>
<dbReference type="EMBL" id="JACOOH010000006">
    <property type="protein sequence ID" value="MBC5622217.1"/>
    <property type="molecule type" value="Genomic_DNA"/>
</dbReference>
<accession>A0ABR7D2R3</accession>
<sequence>MESLPREYVLLKKINTYIDKLLNESAASEIARLNDIYDYIKDKEDFAKHFPTPVDFSRFMRKMHDQGILKQLIRNCTVDTTIYHHYQWRFFPKARVIKKETTCEDRNVADSHPGAGTFFKSAKKYEAANGVLVRSTQELYILNQLLAVDFFDVYYETPLAVGKQKKFPDFTVRNKITGTIFRWEHFGINDESDYGEAMADKLSWYRDIGFRSIEEGGRLVVTIYQDDDQLVAAVTRLIEKMKGN</sequence>
<dbReference type="RefSeq" id="WP_186976792.1">
    <property type="nucleotide sequence ID" value="NZ_JACOOH010000006.1"/>
</dbReference>
<organism evidence="1 2">
    <name type="scientific">Butyricimonas hominis</name>
    <dbReference type="NCBI Taxonomy" id="2763032"/>
    <lineage>
        <taxon>Bacteria</taxon>
        <taxon>Pseudomonadati</taxon>
        <taxon>Bacteroidota</taxon>
        <taxon>Bacteroidia</taxon>
        <taxon>Bacteroidales</taxon>
        <taxon>Odoribacteraceae</taxon>
        <taxon>Butyricimonas</taxon>
    </lineage>
</organism>
<keyword evidence="2" id="KW-1185">Reference proteome</keyword>